<keyword evidence="11" id="KW-0111">Calcium/phospholipid-binding</keyword>
<feature type="region of interest" description="Disordered" evidence="15">
    <location>
        <begin position="1"/>
        <end position="40"/>
    </location>
</feature>
<dbReference type="Proteomes" id="UP000050795">
    <property type="component" value="Unassembled WGS sequence"/>
</dbReference>
<dbReference type="InterPro" id="IPR001464">
    <property type="entry name" value="Annexin"/>
</dbReference>
<evidence type="ECO:0000256" key="11">
    <source>
        <dbReference type="ARBA" id="ARBA00023302"/>
    </source>
</evidence>
<dbReference type="SUPFAM" id="SSF47874">
    <property type="entry name" value="Annexin"/>
    <property type="match status" value="1"/>
</dbReference>
<dbReference type="AlphaFoldDB" id="A0AA85KDE1"/>
<dbReference type="PRINTS" id="PR00196">
    <property type="entry name" value="ANNEXIN"/>
</dbReference>
<dbReference type="WBParaSite" id="TREG1_94990.1">
    <property type="protein sequence ID" value="TREG1_94990.1"/>
    <property type="gene ID" value="TREG1_94990"/>
</dbReference>
<evidence type="ECO:0000256" key="8">
    <source>
        <dbReference type="ARBA" id="ARBA00022737"/>
    </source>
</evidence>
<dbReference type="FunFam" id="1.10.220.10:FF:000003">
    <property type="entry name" value="Annexin"/>
    <property type="match status" value="1"/>
</dbReference>
<dbReference type="FunFam" id="1.10.220.10:FF:000002">
    <property type="entry name" value="Annexin"/>
    <property type="match status" value="1"/>
</dbReference>
<keyword evidence="16" id="KW-1185">Reference proteome</keyword>
<evidence type="ECO:0000256" key="1">
    <source>
        <dbReference type="ARBA" id="ARBA00004340"/>
    </source>
</evidence>
<dbReference type="PROSITE" id="PS51897">
    <property type="entry name" value="ANNEXIN_2"/>
    <property type="match status" value="4"/>
</dbReference>
<keyword evidence="5" id="KW-0964">Secreted</keyword>
<dbReference type="GO" id="GO:0001786">
    <property type="term" value="F:phosphatidylserine binding"/>
    <property type="evidence" value="ECO:0007669"/>
    <property type="project" value="TreeGrafter"/>
</dbReference>
<evidence type="ECO:0000313" key="17">
    <source>
        <dbReference type="WBParaSite" id="TREG1_94990.1"/>
    </source>
</evidence>
<sequence>MDPNYSDFSAWNLNNPQQPNPGYPGYPGQPTSGYPNAQFGGYPDTSSLGVFANPNTVNYPNPTPGGYMSPMTSGFVNPPSPSIGEYFNGPPCSAPGGFPDQLPINTPSAPFAGQINFTNPPPYAGAVSTRDSYIPGTAPYQMDYSSVMQTPYAVGNPGLQTLQTDCLPSPSNRSSYIDDNPANQRQNSMYSMFDGLPAPISCQSTDMSSSSSSRVFGFSESAPHEDIMEPTLRPAANFCVERDCERLKKAMAGIGANEKEIAEVMGHRSVEQRVAIVQKYKSMYGKDLYQKFKSELHGRFEDCIVALCYTPVEFDALELRRAMKGAGTDEDALIEILCSRTNEQIRRIKEVYPKLFNGRNLEKDVENDTTRHFKQICIALLQGNRDESAYVDKNLARRDAEDLYRAGEQRVGTDESKFIHILVTRSYAHLRAVFDEYTSLGKRNMKDALKSEMHGHTLSALLSIVRCIQNKPRYFATKLLKAMKGVGKDDRTVIRIIVSRCEVDMGQIKREFQSLNGKTLESWIHDERSKDYRHLLLALIGA</sequence>
<keyword evidence="6" id="KW-0597">Phosphoprotein</keyword>
<reference evidence="17" key="2">
    <citation type="submission" date="2023-11" db="UniProtKB">
        <authorList>
            <consortium name="WormBaseParasite"/>
        </authorList>
    </citation>
    <scope>IDENTIFICATION</scope>
</reference>
<evidence type="ECO:0000256" key="14">
    <source>
        <dbReference type="ARBA" id="ARBA00077076"/>
    </source>
</evidence>
<evidence type="ECO:0000256" key="5">
    <source>
        <dbReference type="ARBA" id="ARBA00022525"/>
    </source>
</evidence>
<dbReference type="PANTHER" id="PTHR10502">
    <property type="entry name" value="ANNEXIN"/>
    <property type="match status" value="1"/>
</dbReference>
<keyword evidence="9" id="KW-0106">Calcium</keyword>
<keyword evidence="10" id="KW-0041">Annexin</keyword>
<dbReference type="GO" id="GO:0005634">
    <property type="term" value="C:nucleus"/>
    <property type="evidence" value="ECO:0007669"/>
    <property type="project" value="TreeGrafter"/>
</dbReference>
<protein>
    <recommendedName>
        <fullName evidence="14">Annexin</fullName>
    </recommendedName>
</protein>
<keyword evidence="8" id="KW-0677">Repeat</keyword>
<evidence type="ECO:0000256" key="10">
    <source>
        <dbReference type="ARBA" id="ARBA00023216"/>
    </source>
</evidence>
<evidence type="ECO:0000256" key="12">
    <source>
        <dbReference type="ARBA" id="ARBA00059330"/>
    </source>
</evidence>
<evidence type="ECO:0000256" key="9">
    <source>
        <dbReference type="ARBA" id="ARBA00022837"/>
    </source>
</evidence>
<comment type="subunit">
    <text evidence="4">Homodimer.</text>
</comment>
<dbReference type="PANTHER" id="PTHR10502:SF239">
    <property type="entry name" value="ANNEXIN A7"/>
    <property type="match status" value="1"/>
</dbReference>
<dbReference type="InterPro" id="IPR018502">
    <property type="entry name" value="Annexin_repeat"/>
</dbReference>
<dbReference type="GO" id="GO:0043657">
    <property type="term" value="C:host cell"/>
    <property type="evidence" value="ECO:0007669"/>
    <property type="project" value="UniProtKB-SubCell"/>
</dbReference>
<dbReference type="Pfam" id="PF00191">
    <property type="entry name" value="Annexin"/>
    <property type="match status" value="4"/>
</dbReference>
<proteinExistence type="inferred from homology"/>
<reference evidence="16" key="1">
    <citation type="submission" date="2022-06" db="EMBL/GenBank/DDBJ databases">
        <authorList>
            <person name="Berger JAMES D."/>
            <person name="Berger JAMES D."/>
        </authorList>
    </citation>
    <scope>NUCLEOTIDE SEQUENCE [LARGE SCALE GENOMIC DNA]</scope>
</reference>
<dbReference type="GO" id="GO:0005886">
    <property type="term" value="C:plasma membrane"/>
    <property type="evidence" value="ECO:0007669"/>
    <property type="project" value="TreeGrafter"/>
</dbReference>
<evidence type="ECO:0000256" key="15">
    <source>
        <dbReference type="SAM" id="MobiDB-lite"/>
    </source>
</evidence>
<evidence type="ECO:0000256" key="7">
    <source>
        <dbReference type="ARBA" id="ARBA00022723"/>
    </source>
</evidence>
<dbReference type="GO" id="GO:0005544">
    <property type="term" value="F:calcium-dependent phospholipid binding"/>
    <property type="evidence" value="ECO:0007669"/>
    <property type="project" value="UniProtKB-KW"/>
</dbReference>
<dbReference type="GO" id="GO:0012506">
    <property type="term" value="C:vesicle membrane"/>
    <property type="evidence" value="ECO:0007669"/>
    <property type="project" value="TreeGrafter"/>
</dbReference>
<keyword evidence="7" id="KW-0479">Metal-binding</keyword>
<evidence type="ECO:0000256" key="6">
    <source>
        <dbReference type="ARBA" id="ARBA00022553"/>
    </source>
</evidence>
<evidence type="ECO:0000256" key="2">
    <source>
        <dbReference type="ARBA" id="ARBA00004550"/>
    </source>
</evidence>
<evidence type="ECO:0000256" key="3">
    <source>
        <dbReference type="ARBA" id="ARBA00007831"/>
    </source>
</evidence>
<dbReference type="FunFam" id="1.10.220.10:FF:000001">
    <property type="entry name" value="Annexin"/>
    <property type="match status" value="1"/>
</dbReference>
<comment type="function">
    <text evidence="12">Involved in reproduction of the worm. Involved in host-parasite interaction. Delivered into the host cell by means of parasite exosomes. Binds to acidic phospholipid membranes in a calcium-dependent manner in vitro. Causes aggregation of liposomes in the presence of calcium, but not in its absence. Likely to promote membrane fusion. May provide structural integrity within the tegument.</text>
</comment>
<comment type="similarity">
    <text evidence="3">Belongs to the annexin family.</text>
</comment>
<name>A0AA85KDE1_TRIRE</name>
<comment type="subcellular location">
    <subcellularLocation>
        <location evidence="1">Host cell</location>
    </subcellularLocation>
    <subcellularLocation>
        <location evidence="2">Secreted</location>
        <location evidence="2">Extracellular exosome</location>
    </subcellularLocation>
    <subcellularLocation>
        <location evidence="13">Tegument</location>
    </subcellularLocation>
</comment>
<evidence type="ECO:0000313" key="16">
    <source>
        <dbReference type="Proteomes" id="UP000050795"/>
    </source>
</evidence>
<evidence type="ECO:0000256" key="4">
    <source>
        <dbReference type="ARBA" id="ARBA00011738"/>
    </source>
</evidence>
<dbReference type="GO" id="GO:0005509">
    <property type="term" value="F:calcium ion binding"/>
    <property type="evidence" value="ECO:0007669"/>
    <property type="project" value="InterPro"/>
</dbReference>
<organism evidence="16 17">
    <name type="scientific">Trichobilharzia regenti</name>
    <name type="common">Nasal bird schistosome</name>
    <dbReference type="NCBI Taxonomy" id="157069"/>
    <lineage>
        <taxon>Eukaryota</taxon>
        <taxon>Metazoa</taxon>
        <taxon>Spiralia</taxon>
        <taxon>Lophotrochozoa</taxon>
        <taxon>Platyhelminthes</taxon>
        <taxon>Trematoda</taxon>
        <taxon>Digenea</taxon>
        <taxon>Strigeidida</taxon>
        <taxon>Schistosomatoidea</taxon>
        <taxon>Schistosomatidae</taxon>
        <taxon>Trichobilharzia</taxon>
    </lineage>
</organism>
<dbReference type="InterPro" id="IPR037104">
    <property type="entry name" value="Annexin_sf"/>
</dbReference>
<accession>A0AA85KDE1</accession>
<feature type="compositionally biased region" description="Polar residues" evidence="15">
    <location>
        <begin position="1"/>
        <end position="13"/>
    </location>
</feature>
<dbReference type="Gene3D" id="1.10.220.10">
    <property type="entry name" value="Annexin"/>
    <property type="match status" value="4"/>
</dbReference>
<dbReference type="GO" id="GO:0005737">
    <property type="term" value="C:cytoplasm"/>
    <property type="evidence" value="ECO:0007669"/>
    <property type="project" value="TreeGrafter"/>
</dbReference>
<dbReference type="GO" id="GO:0005576">
    <property type="term" value="C:extracellular region"/>
    <property type="evidence" value="ECO:0007669"/>
    <property type="project" value="UniProtKB-SubCell"/>
</dbReference>
<dbReference type="SMART" id="SM00335">
    <property type="entry name" value="ANX"/>
    <property type="match status" value="4"/>
</dbReference>
<evidence type="ECO:0000256" key="13">
    <source>
        <dbReference type="ARBA" id="ARBA00060393"/>
    </source>
</evidence>
<dbReference type="FunFam" id="1.10.220.10:FF:000005">
    <property type="entry name" value="Annexin"/>
    <property type="match status" value="1"/>
</dbReference>